<feature type="transmembrane region" description="Helical" evidence="7">
    <location>
        <begin position="6"/>
        <end position="32"/>
    </location>
</feature>
<dbReference type="PANTHER" id="PTHR48086">
    <property type="entry name" value="SODIUM/PROLINE SYMPORTER-RELATED"/>
    <property type="match status" value="1"/>
</dbReference>
<keyword evidence="9" id="KW-1185">Reference proteome</keyword>
<dbReference type="PANTHER" id="PTHR48086:SF10">
    <property type="entry name" value="AGR155CP"/>
    <property type="match status" value="1"/>
</dbReference>
<dbReference type="InterPro" id="IPR001734">
    <property type="entry name" value="Na/solute_symporter"/>
</dbReference>
<keyword evidence="4 7" id="KW-0812">Transmembrane</keyword>
<feature type="transmembrane region" description="Helical" evidence="7">
    <location>
        <begin position="53"/>
        <end position="72"/>
    </location>
</feature>
<feature type="transmembrane region" description="Helical" evidence="7">
    <location>
        <begin position="162"/>
        <end position="184"/>
    </location>
</feature>
<feature type="transmembrane region" description="Helical" evidence="7">
    <location>
        <begin position="385"/>
        <end position="408"/>
    </location>
</feature>
<feature type="transmembrane region" description="Helical" evidence="7">
    <location>
        <begin position="468"/>
        <end position="489"/>
    </location>
</feature>
<feature type="transmembrane region" description="Helical" evidence="7">
    <location>
        <begin position="133"/>
        <end position="156"/>
    </location>
</feature>
<feature type="transmembrane region" description="Helical" evidence="7">
    <location>
        <begin position="420"/>
        <end position="440"/>
    </location>
</feature>
<feature type="transmembrane region" description="Helical" evidence="7">
    <location>
        <begin position="317"/>
        <end position="340"/>
    </location>
</feature>
<feature type="transmembrane region" description="Helical" evidence="7">
    <location>
        <begin position="361"/>
        <end position="379"/>
    </location>
</feature>
<evidence type="ECO:0000256" key="4">
    <source>
        <dbReference type="ARBA" id="ARBA00022692"/>
    </source>
</evidence>
<evidence type="ECO:0000256" key="6">
    <source>
        <dbReference type="ARBA" id="ARBA00023136"/>
    </source>
</evidence>
<feature type="transmembrane region" description="Helical" evidence="7">
    <location>
        <begin position="270"/>
        <end position="297"/>
    </location>
</feature>
<name>A0ABY8U2Z6_TETOB</name>
<keyword evidence="3" id="KW-0813">Transport</keyword>
<sequence length="563" mass="60128">MEQHGYQIVCYVVGSFVALLFALYAFAYGWWWTKKQSRNQGTEDFVTARGSQSMLRIGWSFYAGAVGSWAIVTPSQYASFAGIIGVVVYAQSCGLPILLIGYFGGQICRDMPHVFSLADFVGWRYGPIAKTTVFLMTMFVMCIFVLAEYTTIGTIFSDFVGSVSYGIVLIIGFLTLTYTAYGGLAVSIATDQAQGIASMLLALILAIYVAVTYRTPLPKPLPENLGPNYYGYVSIFTLVASLVGSTMINEAFWQRVWASADARTLHGGAMIGYAAVVVLIFLSGFGGWLAFAGGYAVEGVTNANVYLMQILGDKSGTSLVNSWVGVLVVLLAIVMNEGAVDSLQNGLAASISGQYLKNAPLMWTRIAVVLINVPLVVIATRGFAVLALFLVGNLLSCCAIIPLIFGLMPRFRGFFSETGFVLGVLGGVLGVTGSGIVYTWDASQTTAKNWAVGADWGWYSNNYDWRPFFAALACSATVMVVFDSCAWLLRRFAGVHGPGVSGVLMPIPGMRYLTATPHWSADGSHRQGWQADSDVQHADGFKGGSSSTAAGQQVAAAAGGSAC</sequence>
<accession>A0ABY8U2Z6</accession>
<dbReference type="InterPro" id="IPR038377">
    <property type="entry name" value="Na/Glc_symporter_sf"/>
</dbReference>
<protein>
    <submittedName>
        <fullName evidence="8">Uncharacterized protein</fullName>
    </submittedName>
</protein>
<proteinExistence type="inferred from homology"/>
<feature type="transmembrane region" description="Helical" evidence="7">
    <location>
        <begin position="78"/>
        <end position="103"/>
    </location>
</feature>
<evidence type="ECO:0000313" key="8">
    <source>
        <dbReference type="EMBL" id="WIA15834.1"/>
    </source>
</evidence>
<evidence type="ECO:0000256" key="3">
    <source>
        <dbReference type="ARBA" id="ARBA00022448"/>
    </source>
</evidence>
<evidence type="ECO:0000256" key="2">
    <source>
        <dbReference type="ARBA" id="ARBA00006434"/>
    </source>
</evidence>
<comment type="subcellular location">
    <subcellularLocation>
        <location evidence="1">Membrane</location>
        <topology evidence="1">Multi-pass membrane protein</topology>
    </subcellularLocation>
</comment>
<evidence type="ECO:0000256" key="1">
    <source>
        <dbReference type="ARBA" id="ARBA00004141"/>
    </source>
</evidence>
<comment type="similarity">
    <text evidence="2">Belongs to the sodium:solute symporter (SSF) (TC 2.A.21) family.</text>
</comment>
<reference evidence="8 9" key="1">
    <citation type="submission" date="2023-05" db="EMBL/GenBank/DDBJ databases">
        <title>A 100% complete, gapless, phased diploid assembly of the Scenedesmus obliquus UTEX 3031 genome.</title>
        <authorList>
            <person name="Biondi T.C."/>
            <person name="Hanschen E.R."/>
            <person name="Kwon T."/>
            <person name="Eng W."/>
            <person name="Kruse C.P.S."/>
            <person name="Koehler S.I."/>
            <person name="Kunde Y."/>
            <person name="Gleasner C.D."/>
            <person name="You Mak K.T."/>
            <person name="Polle J."/>
            <person name="Hovde B.T."/>
            <person name="Starkenburg S.R."/>
        </authorList>
    </citation>
    <scope>NUCLEOTIDE SEQUENCE [LARGE SCALE GENOMIC DNA]</scope>
    <source>
        <strain evidence="8 9">DOE0152z</strain>
    </source>
</reference>
<evidence type="ECO:0000313" key="9">
    <source>
        <dbReference type="Proteomes" id="UP001244341"/>
    </source>
</evidence>
<keyword evidence="5 7" id="KW-1133">Transmembrane helix</keyword>
<gene>
    <name evidence="8" type="ORF">OEZ85_012589</name>
</gene>
<dbReference type="EMBL" id="CP126214">
    <property type="protein sequence ID" value="WIA15834.1"/>
    <property type="molecule type" value="Genomic_DNA"/>
</dbReference>
<dbReference type="InterPro" id="IPR050277">
    <property type="entry name" value="Sodium:Solute_Symporter"/>
</dbReference>
<feature type="transmembrane region" description="Helical" evidence="7">
    <location>
        <begin position="229"/>
        <end position="249"/>
    </location>
</feature>
<feature type="transmembrane region" description="Helical" evidence="7">
    <location>
        <begin position="196"/>
        <end position="217"/>
    </location>
</feature>
<dbReference type="Gene3D" id="1.20.1730.10">
    <property type="entry name" value="Sodium/glucose cotransporter"/>
    <property type="match status" value="1"/>
</dbReference>
<dbReference type="Proteomes" id="UP001244341">
    <property type="component" value="Chromosome 7b"/>
</dbReference>
<evidence type="ECO:0000256" key="7">
    <source>
        <dbReference type="SAM" id="Phobius"/>
    </source>
</evidence>
<dbReference type="PROSITE" id="PS50283">
    <property type="entry name" value="NA_SOLUT_SYMP_3"/>
    <property type="match status" value="1"/>
</dbReference>
<keyword evidence="6 7" id="KW-0472">Membrane</keyword>
<evidence type="ECO:0000256" key="5">
    <source>
        <dbReference type="ARBA" id="ARBA00022989"/>
    </source>
</evidence>
<organism evidence="8 9">
    <name type="scientific">Tetradesmus obliquus</name>
    <name type="common">Green alga</name>
    <name type="synonym">Acutodesmus obliquus</name>
    <dbReference type="NCBI Taxonomy" id="3088"/>
    <lineage>
        <taxon>Eukaryota</taxon>
        <taxon>Viridiplantae</taxon>
        <taxon>Chlorophyta</taxon>
        <taxon>core chlorophytes</taxon>
        <taxon>Chlorophyceae</taxon>
        <taxon>CS clade</taxon>
        <taxon>Sphaeropleales</taxon>
        <taxon>Scenedesmaceae</taxon>
        <taxon>Tetradesmus</taxon>
    </lineage>
</organism>